<dbReference type="Pfam" id="PF04970">
    <property type="entry name" value="LRAT"/>
    <property type="match status" value="1"/>
</dbReference>
<evidence type="ECO:0000313" key="2">
    <source>
        <dbReference type="EMBL" id="KAI7754301.1"/>
    </source>
</evidence>
<feature type="non-terminal residue" evidence="2">
    <location>
        <position position="67"/>
    </location>
</feature>
<protein>
    <recommendedName>
        <fullName evidence="1">LRAT domain-containing protein</fullName>
    </recommendedName>
</protein>
<reference evidence="2" key="1">
    <citation type="submission" date="2022-06" db="EMBL/GenBank/DDBJ databases">
        <title>Uncovering the hologenomic basis of an extraordinary plant invasion.</title>
        <authorList>
            <person name="Bieker V.C."/>
            <person name="Martin M.D."/>
            <person name="Gilbert T."/>
            <person name="Hodgins K."/>
            <person name="Battlay P."/>
            <person name="Petersen B."/>
            <person name="Wilson J."/>
        </authorList>
    </citation>
    <scope>NUCLEOTIDE SEQUENCE</scope>
    <source>
        <strain evidence="2">AA19_3_7</strain>
        <tissue evidence="2">Leaf</tissue>
    </source>
</reference>
<gene>
    <name evidence="2" type="ORF">M8C21_024817</name>
</gene>
<evidence type="ECO:0000313" key="3">
    <source>
        <dbReference type="Proteomes" id="UP001206925"/>
    </source>
</evidence>
<proteinExistence type="predicted"/>
<dbReference type="Proteomes" id="UP001206925">
    <property type="component" value="Unassembled WGS sequence"/>
</dbReference>
<sequence>MPTLQEGLMEEMKQILSNKIHISQLKPGDHIYSWRKAWLYAHHGIYVGDDKVIHFTRGGGQETGTGT</sequence>
<dbReference type="SUPFAM" id="SSF54001">
    <property type="entry name" value="Cysteine proteinases"/>
    <property type="match status" value="1"/>
</dbReference>
<dbReference type="EMBL" id="JAMZMK010003901">
    <property type="protein sequence ID" value="KAI7754301.1"/>
    <property type="molecule type" value="Genomic_DNA"/>
</dbReference>
<keyword evidence="3" id="KW-1185">Reference proteome</keyword>
<dbReference type="PROSITE" id="PS51934">
    <property type="entry name" value="LRAT"/>
    <property type="match status" value="1"/>
</dbReference>
<evidence type="ECO:0000259" key="1">
    <source>
        <dbReference type="PROSITE" id="PS51934"/>
    </source>
</evidence>
<accession>A0AAD5GW04</accession>
<dbReference type="InterPro" id="IPR038765">
    <property type="entry name" value="Papain-like_cys_pep_sf"/>
</dbReference>
<dbReference type="Gene3D" id="3.90.1720.10">
    <property type="entry name" value="endopeptidase domain like (from Nostoc punctiforme)"/>
    <property type="match status" value="1"/>
</dbReference>
<dbReference type="PANTHER" id="PTHR46137">
    <property type="entry name" value="OS05G0310600 PROTEIN"/>
    <property type="match status" value="1"/>
</dbReference>
<organism evidence="2 3">
    <name type="scientific">Ambrosia artemisiifolia</name>
    <name type="common">Common ragweed</name>
    <dbReference type="NCBI Taxonomy" id="4212"/>
    <lineage>
        <taxon>Eukaryota</taxon>
        <taxon>Viridiplantae</taxon>
        <taxon>Streptophyta</taxon>
        <taxon>Embryophyta</taxon>
        <taxon>Tracheophyta</taxon>
        <taxon>Spermatophyta</taxon>
        <taxon>Magnoliopsida</taxon>
        <taxon>eudicotyledons</taxon>
        <taxon>Gunneridae</taxon>
        <taxon>Pentapetalae</taxon>
        <taxon>asterids</taxon>
        <taxon>campanulids</taxon>
        <taxon>Asterales</taxon>
        <taxon>Asteraceae</taxon>
        <taxon>Asteroideae</taxon>
        <taxon>Heliantheae alliance</taxon>
        <taxon>Heliantheae</taxon>
        <taxon>Ambrosia</taxon>
    </lineage>
</organism>
<feature type="domain" description="LRAT" evidence="1">
    <location>
        <begin position="32"/>
        <end position="67"/>
    </location>
</feature>
<dbReference type="AlphaFoldDB" id="A0AAD5GW04"/>
<dbReference type="PANTHER" id="PTHR46137:SF3">
    <property type="entry name" value="OS05G0310600 PROTEIN"/>
    <property type="match status" value="1"/>
</dbReference>
<name>A0AAD5GW04_AMBAR</name>
<dbReference type="InterPro" id="IPR007053">
    <property type="entry name" value="LRAT_dom"/>
</dbReference>
<comment type="caution">
    <text evidence="2">The sequence shown here is derived from an EMBL/GenBank/DDBJ whole genome shotgun (WGS) entry which is preliminary data.</text>
</comment>